<evidence type="ECO:0000256" key="2">
    <source>
        <dbReference type="ARBA" id="ARBA00004429"/>
    </source>
</evidence>
<evidence type="ECO:0000256" key="3">
    <source>
        <dbReference type="ARBA" id="ARBA00005689"/>
    </source>
</evidence>
<evidence type="ECO:0000256" key="9">
    <source>
        <dbReference type="ARBA" id="ARBA00022857"/>
    </source>
</evidence>
<evidence type="ECO:0000259" key="19">
    <source>
        <dbReference type="SMART" id="SM01002"/>
    </source>
</evidence>
<dbReference type="GO" id="GO:0050661">
    <property type="term" value="F:NADP binding"/>
    <property type="evidence" value="ECO:0007669"/>
    <property type="project" value="TreeGrafter"/>
</dbReference>
<dbReference type="InterPro" id="IPR007698">
    <property type="entry name" value="AlaDH/PNT_NAD(H)-bd"/>
</dbReference>
<feature type="transmembrane region" description="Helical" evidence="18">
    <location>
        <begin position="434"/>
        <end position="452"/>
    </location>
</feature>
<gene>
    <name evidence="21" type="ORF">GCM10025791_16890</name>
</gene>
<keyword evidence="12 16" id="KW-0520">NAD</keyword>
<comment type="function">
    <text evidence="1 16">The transhydrogenation between NADH and NADP is coupled to respiration and ATP hydrolysis and functions as a proton pump across the membrane.</text>
</comment>
<evidence type="ECO:0000313" key="22">
    <source>
        <dbReference type="Proteomes" id="UP001409585"/>
    </source>
</evidence>
<dbReference type="GO" id="GO:0008750">
    <property type="term" value="F:proton-translocating NAD(P)+ transhydrogenase activity"/>
    <property type="evidence" value="ECO:0007669"/>
    <property type="project" value="UniProtKB-EC"/>
</dbReference>
<dbReference type="Proteomes" id="UP001409585">
    <property type="component" value="Unassembled WGS sequence"/>
</dbReference>
<dbReference type="AlphaFoldDB" id="A0AAV3U149"/>
<comment type="similarity">
    <text evidence="3 16">Belongs to the AlaDH/PNT family.</text>
</comment>
<keyword evidence="11 18" id="KW-1133">Transmembrane helix</keyword>
<evidence type="ECO:0000256" key="18">
    <source>
        <dbReference type="SAM" id="Phobius"/>
    </source>
</evidence>
<feature type="transmembrane region" description="Helical" evidence="18">
    <location>
        <begin position="409"/>
        <end position="428"/>
    </location>
</feature>
<dbReference type="Pfam" id="PF01262">
    <property type="entry name" value="AlaDh_PNT_C"/>
    <property type="match status" value="1"/>
</dbReference>
<comment type="caution">
    <text evidence="21">The sequence shown here is derived from an EMBL/GenBank/DDBJ whole genome shotgun (WGS) entry which is preliminary data.</text>
</comment>
<evidence type="ECO:0000256" key="17">
    <source>
        <dbReference type="SAM" id="MobiDB-lite"/>
    </source>
</evidence>
<feature type="domain" description="Alanine dehydrogenase/pyridine nucleotide transhydrogenase NAD(H)-binding" evidence="19">
    <location>
        <begin position="154"/>
        <end position="318"/>
    </location>
</feature>
<dbReference type="RefSeq" id="WP_345420049.1">
    <property type="nucleotide sequence ID" value="NZ_AP031496.1"/>
</dbReference>
<evidence type="ECO:0000313" key="21">
    <source>
        <dbReference type="EMBL" id="GAA4939307.1"/>
    </source>
</evidence>
<comment type="catalytic activity">
    <reaction evidence="14 16">
        <text>NAD(+) + NADPH + H(+)(in) = NADH + NADP(+) + H(+)(out)</text>
        <dbReference type="Rhea" id="RHEA:47992"/>
        <dbReference type="ChEBI" id="CHEBI:15378"/>
        <dbReference type="ChEBI" id="CHEBI:57540"/>
        <dbReference type="ChEBI" id="CHEBI:57783"/>
        <dbReference type="ChEBI" id="CHEBI:57945"/>
        <dbReference type="ChEBI" id="CHEBI:58349"/>
        <dbReference type="EC" id="7.1.1.1"/>
    </reaction>
</comment>
<keyword evidence="22" id="KW-1185">Reference proteome</keyword>
<dbReference type="Pfam" id="PF05222">
    <property type="entry name" value="AlaDh_PNT_N"/>
    <property type="match status" value="1"/>
</dbReference>
<dbReference type="InterPro" id="IPR036291">
    <property type="entry name" value="NAD(P)-bd_dom_sf"/>
</dbReference>
<keyword evidence="5" id="KW-1003">Cell membrane</keyword>
<sequence length="516" mass="55406">MKIAIPKEVKPGECRVATTPEVAQHLQKLGYTVAIESGAGEKAKYRDSDYEAAGVEVVSDTRALWANADIIMKVRAPLDHPDLGINEIDLLSEGQTLISFIWPAQNPDLLETLANKKVNALAMDMVPRISRAQKMDALSSMSNIAGYRAVVEAAQHFGRFFTGQITAAGKVNPAKVLVIGGGVAGLAAIGAAKSMGAIVRAFDTRPEVAEQVESMDAEFLFLDFEEDGSGSGGYAKTMSKEFIDAEMALFREQAKEVDIIITTALIPGKPAPELITEDMVESMKEGSVIVDLAAEQGGNCKLVEPDQAVIKHGVTLIGYTDMASRLASQASQLYGTNLRHLLTDMTPEKDGELTINFEDEVARGVTAVREGEITFPPPPPKLSAAPQKKAEPKPVPVAEPEEKKSSGGIVWFAIGALALLFLGAYAPASFMSHFTVFVLSCFVGYMVIWNVSPSLHTPLMSVTNAISSIIIIGALIQISSPSTWVMWIAAFAVLITSINIFGGFAVTQRMLAMFRK</sequence>
<evidence type="ECO:0000256" key="14">
    <source>
        <dbReference type="ARBA" id="ARBA00048202"/>
    </source>
</evidence>
<evidence type="ECO:0000256" key="8">
    <source>
        <dbReference type="ARBA" id="ARBA00022741"/>
    </source>
</evidence>
<dbReference type="InterPro" id="IPR026255">
    <property type="entry name" value="NADP_transhyd_a"/>
</dbReference>
<dbReference type="NCBIfam" id="TIGR00561">
    <property type="entry name" value="pntA"/>
    <property type="match status" value="1"/>
</dbReference>
<dbReference type="InterPro" id="IPR024605">
    <property type="entry name" value="NADP_transhyd_a_C"/>
</dbReference>
<dbReference type="PROSITE" id="PS00837">
    <property type="entry name" value="ALADH_PNT_2"/>
    <property type="match status" value="1"/>
</dbReference>
<dbReference type="CDD" id="cd05304">
    <property type="entry name" value="Rubrum_tdh"/>
    <property type="match status" value="1"/>
</dbReference>
<dbReference type="PIRSF" id="PIRSF000203">
    <property type="entry name" value="NADP_transhydrogenase_alpha"/>
    <property type="match status" value="1"/>
</dbReference>
<dbReference type="InterPro" id="IPR008143">
    <property type="entry name" value="Ala_DH/PNT_CS2"/>
</dbReference>
<dbReference type="GO" id="GO:0016491">
    <property type="term" value="F:oxidoreductase activity"/>
    <property type="evidence" value="ECO:0007669"/>
    <property type="project" value="InterPro"/>
</dbReference>
<keyword evidence="9 16" id="KW-0521">NADP</keyword>
<comment type="subcellular location">
    <subcellularLocation>
        <location evidence="2">Cell inner membrane</location>
        <topology evidence="2">Multi-pass membrane protein</topology>
    </subcellularLocation>
</comment>
<dbReference type="Gene3D" id="3.40.50.720">
    <property type="entry name" value="NAD(P)-binding Rossmann-like Domain"/>
    <property type="match status" value="2"/>
</dbReference>
<name>A0AAV3U149_9ALTE</name>
<protein>
    <recommendedName>
        <fullName evidence="15 16">NAD(P) transhydrogenase subunit alpha</fullName>
        <ecNumber evidence="4 16">7.1.1.1</ecNumber>
    </recommendedName>
</protein>
<evidence type="ECO:0000256" key="6">
    <source>
        <dbReference type="ARBA" id="ARBA00022519"/>
    </source>
</evidence>
<dbReference type="PANTHER" id="PTHR10160">
    <property type="entry name" value="NAD(P) TRANSHYDROGENASE"/>
    <property type="match status" value="1"/>
</dbReference>
<dbReference type="InterPro" id="IPR007886">
    <property type="entry name" value="AlaDH/PNT_N"/>
</dbReference>
<dbReference type="EC" id="7.1.1.1" evidence="4 16"/>
<evidence type="ECO:0000256" key="4">
    <source>
        <dbReference type="ARBA" id="ARBA00012943"/>
    </source>
</evidence>
<accession>A0AAV3U149</accession>
<evidence type="ECO:0000256" key="7">
    <source>
        <dbReference type="ARBA" id="ARBA00022692"/>
    </source>
</evidence>
<evidence type="ECO:0000256" key="10">
    <source>
        <dbReference type="ARBA" id="ARBA00022967"/>
    </source>
</evidence>
<evidence type="ECO:0000256" key="1">
    <source>
        <dbReference type="ARBA" id="ARBA00003943"/>
    </source>
</evidence>
<feature type="region of interest" description="Disordered" evidence="17">
    <location>
        <begin position="372"/>
        <end position="401"/>
    </location>
</feature>
<dbReference type="FunFam" id="3.40.50.720:FF:000028">
    <property type="entry name" value="NAD(P) transhydrogenase subunit alpha"/>
    <property type="match status" value="1"/>
</dbReference>
<organism evidence="21 22">
    <name type="scientific">Halioxenophilus aromaticivorans</name>
    <dbReference type="NCBI Taxonomy" id="1306992"/>
    <lineage>
        <taxon>Bacteria</taxon>
        <taxon>Pseudomonadati</taxon>
        <taxon>Pseudomonadota</taxon>
        <taxon>Gammaproteobacteria</taxon>
        <taxon>Alteromonadales</taxon>
        <taxon>Alteromonadaceae</taxon>
        <taxon>Halioxenophilus</taxon>
    </lineage>
</organism>
<evidence type="ECO:0000256" key="11">
    <source>
        <dbReference type="ARBA" id="ARBA00022989"/>
    </source>
</evidence>
<dbReference type="InterPro" id="IPR008142">
    <property type="entry name" value="AlaDH/PNT_CS1"/>
</dbReference>
<evidence type="ECO:0000256" key="16">
    <source>
        <dbReference type="PIRNR" id="PIRNR000203"/>
    </source>
</evidence>
<dbReference type="Pfam" id="PF12769">
    <property type="entry name" value="PNTB_4TM"/>
    <property type="match status" value="1"/>
</dbReference>
<keyword evidence="8 16" id="KW-0547">Nucleotide-binding</keyword>
<dbReference type="SUPFAM" id="SSF52283">
    <property type="entry name" value="Formate/glycerate dehydrogenase catalytic domain-like"/>
    <property type="match status" value="1"/>
</dbReference>
<dbReference type="SUPFAM" id="SSF51735">
    <property type="entry name" value="NAD(P)-binding Rossmann-fold domains"/>
    <property type="match status" value="1"/>
</dbReference>
<evidence type="ECO:0000256" key="15">
    <source>
        <dbReference type="ARBA" id="ARBA00071831"/>
    </source>
</evidence>
<dbReference type="PANTHER" id="PTHR10160:SF19">
    <property type="entry name" value="PROTON-TRANSLOCATING NAD(P)(+) TRANSHYDROGENASE"/>
    <property type="match status" value="1"/>
</dbReference>
<dbReference type="EMBL" id="BAABLX010000009">
    <property type="protein sequence ID" value="GAA4939307.1"/>
    <property type="molecule type" value="Genomic_DNA"/>
</dbReference>
<keyword evidence="13 18" id="KW-0472">Membrane</keyword>
<dbReference type="SMART" id="SM01002">
    <property type="entry name" value="AlaDh_PNT_C"/>
    <property type="match status" value="1"/>
</dbReference>
<feature type="transmembrane region" description="Helical" evidence="18">
    <location>
        <begin position="484"/>
        <end position="506"/>
    </location>
</feature>
<dbReference type="PROSITE" id="PS00836">
    <property type="entry name" value="ALADH_PNT_1"/>
    <property type="match status" value="1"/>
</dbReference>
<keyword evidence="6" id="KW-0997">Cell inner membrane</keyword>
<dbReference type="GO" id="GO:0006740">
    <property type="term" value="P:NADPH regeneration"/>
    <property type="evidence" value="ECO:0007669"/>
    <property type="project" value="TreeGrafter"/>
</dbReference>
<evidence type="ECO:0000256" key="5">
    <source>
        <dbReference type="ARBA" id="ARBA00022475"/>
    </source>
</evidence>
<proteinExistence type="inferred from homology"/>
<feature type="transmembrane region" description="Helical" evidence="18">
    <location>
        <begin position="459"/>
        <end position="478"/>
    </location>
</feature>
<feature type="domain" description="Alanine dehydrogenase/pyridine nucleotide transhydrogenase N-terminal" evidence="20">
    <location>
        <begin position="4"/>
        <end position="145"/>
    </location>
</feature>
<evidence type="ECO:0000256" key="13">
    <source>
        <dbReference type="ARBA" id="ARBA00023136"/>
    </source>
</evidence>
<dbReference type="SMART" id="SM01003">
    <property type="entry name" value="AlaDh_PNT_N"/>
    <property type="match status" value="1"/>
</dbReference>
<keyword evidence="7 18" id="KW-0812">Transmembrane</keyword>
<keyword evidence="10 16" id="KW-1278">Translocase</keyword>
<reference evidence="22" key="1">
    <citation type="journal article" date="2019" name="Int. J. Syst. Evol. Microbiol.">
        <title>The Global Catalogue of Microorganisms (GCM) 10K type strain sequencing project: providing services to taxonomists for standard genome sequencing and annotation.</title>
        <authorList>
            <consortium name="The Broad Institute Genomics Platform"/>
            <consortium name="The Broad Institute Genome Sequencing Center for Infectious Disease"/>
            <person name="Wu L."/>
            <person name="Ma J."/>
        </authorList>
    </citation>
    <scope>NUCLEOTIDE SEQUENCE [LARGE SCALE GENOMIC DNA]</scope>
    <source>
        <strain evidence="22">JCM 19134</strain>
    </source>
</reference>
<dbReference type="NCBIfam" id="NF006942">
    <property type="entry name" value="PRK09424.1"/>
    <property type="match status" value="1"/>
</dbReference>
<evidence type="ECO:0000256" key="12">
    <source>
        <dbReference type="ARBA" id="ARBA00023027"/>
    </source>
</evidence>
<dbReference type="GO" id="GO:0005886">
    <property type="term" value="C:plasma membrane"/>
    <property type="evidence" value="ECO:0007669"/>
    <property type="project" value="UniProtKB-SubCell"/>
</dbReference>
<evidence type="ECO:0000259" key="20">
    <source>
        <dbReference type="SMART" id="SM01003"/>
    </source>
</evidence>